<keyword evidence="4" id="KW-1185">Reference proteome</keyword>
<feature type="compositionally biased region" description="Low complexity" evidence="1">
    <location>
        <begin position="41"/>
        <end position="105"/>
    </location>
</feature>
<organism evidence="3 4">
    <name type="scientific">Tessaracoccus flavus</name>
    <dbReference type="NCBI Taxonomy" id="1610493"/>
    <lineage>
        <taxon>Bacteria</taxon>
        <taxon>Bacillati</taxon>
        <taxon>Actinomycetota</taxon>
        <taxon>Actinomycetes</taxon>
        <taxon>Propionibacteriales</taxon>
        <taxon>Propionibacteriaceae</taxon>
        <taxon>Tessaracoccus</taxon>
    </lineage>
</organism>
<gene>
    <name evidence="3" type="ORF">RPIT_00180</name>
</gene>
<keyword evidence="2" id="KW-0472">Membrane</keyword>
<reference evidence="3 4" key="1">
    <citation type="journal article" date="2016" name="Int. J. Syst. Evol. Microbiol.">
        <title>Tessaracoccus flavus sp. nov., isolated from the drainage system of a lindane-producing factory.</title>
        <authorList>
            <person name="Kumari R."/>
            <person name="Singh P."/>
            <person name="Schumann P."/>
            <person name="Lal R."/>
        </authorList>
    </citation>
    <scope>NUCLEOTIDE SEQUENCE [LARGE SCALE GENOMIC DNA]</scope>
    <source>
        <strain evidence="3 4">RP1T</strain>
    </source>
</reference>
<feature type="transmembrane region" description="Helical" evidence="2">
    <location>
        <begin position="12"/>
        <end position="34"/>
    </location>
</feature>
<evidence type="ECO:0000313" key="3">
    <source>
        <dbReference type="EMBL" id="AQP43433.1"/>
    </source>
</evidence>
<dbReference type="RefSeq" id="WP_077339345.1">
    <property type="nucleotide sequence ID" value="NZ_CP019605.1"/>
</dbReference>
<evidence type="ECO:0000313" key="4">
    <source>
        <dbReference type="Proteomes" id="UP000188324"/>
    </source>
</evidence>
<evidence type="ECO:0000256" key="2">
    <source>
        <dbReference type="SAM" id="Phobius"/>
    </source>
</evidence>
<proteinExistence type="predicted"/>
<sequence length="246" mass="25413">MEERRLDERRSNANVWIIVGVIAVLGAIGLYVLLTQPGDGPTASPTPTVTVTSTAVSTETAPAEPTQATTEATVTETATESASAPATSEAPSPSPVEETSEAAAEPPDEDWGEFPPQNYATAPTLGTNIPDTVGEWTADPATSDHHSDGSAVAYGKGDQVLSVRYYNDSFWQWGATVANFENPAYVGDFVCGTLPAADGLRLSASCLAVTKTGMLQFTQPAAEGGEAPIEALAANATEILGLLAQG</sequence>
<dbReference type="KEGG" id="tfl:RPIT_00180"/>
<protein>
    <submittedName>
        <fullName evidence="3">Uncharacterized protein</fullName>
    </submittedName>
</protein>
<feature type="region of interest" description="Disordered" evidence="1">
    <location>
        <begin position="40"/>
        <end position="150"/>
    </location>
</feature>
<name>A0A1Q2CBE3_9ACTN</name>
<evidence type="ECO:0000256" key="1">
    <source>
        <dbReference type="SAM" id="MobiDB-lite"/>
    </source>
</evidence>
<accession>A0A1Q2CBE3</accession>
<dbReference type="AlphaFoldDB" id="A0A1Q2CBE3"/>
<feature type="compositionally biased region" description="Polar residues" evidence="1">
    <location>
        <begin position="118"/>
        <end position="130"/>
    </location>
</feature>
<dbReference type="STRING" id="1610493.RPIT_00180"/>
<dbReference type="Proteomes" id="UP000188324">
    <property type="component" value="Chromosome"/>
</dbReference>
<dbReference type="EMBL" id="CP019605">
    <property type="protein sequence ID" value="AQP43433.1"/>
    <property type="molecule type" value="Genomic_DNA"/>
</dbReference>
<keyword evidence="2" id="KW-0812">Transmembrane</keyword>
<keyword evidence="2" id="KW-1133">Transmembrane helix</keyword>